<keyword evidence="1" id="KW-0732">Signal</keyword>
<feature type="chain" id="PRO_5034345799" evidence="1">
    <location>
        <begin position="19"/>
        <end position="165"/>
    </location>
</feature>
<organism evidence="2">
    <name type="scientific">Culex pipiens</name>
    <name type="common">House mosquito</name>
    <dbReference type="NCBI Taxonomy" id="7175"/>
    <lineage>
        <taxon>Eukaryota</taxon>
        <taxon>Metazoa</taxon>
        <taxon>Ecdysozoa</taxon>
        <taxon>Arthropoda</taxon>
        <taxon>Hexapoda</taxon>
        <taxon>Insecta</taxon>
        <taxon>Pterygota</taxon>
        <taxon>Neoptera</taxon>
        <taxon>Endopterygota</taxon>
        <taxon>Diptera</taxon>
        <taxon>Nematocera</taxon>
        <taxon>Culicoidea</taxon>
        <taxon>Culicidae</taxon>
        <taxon>Culicinae</taxon>
        <taxon>Culicini</taxon>
        <taxon>Culex</taxon>
        <taxon>Culex</taxon>
    </lineage>
</organism>
<name>A0A8D8B4Y6_CULPI</name>
<sequence>MVSHCIKLLICILRRSLARVAVLCEPLLFFWEFNLRSAAWSRGLTFGKGHLISKFDAKLLLWVHKCVFFCPTVFFRDIRVVVQTQSLFRQRRRQSNRMQITQATTTTKVSTLSRHSAQLSSARHIFFITINFSFFLRSTQSITHIHILGFHLCVHNVLRAKKSFR</sequence>
<dbReference type="AlphaFoldDB" id="A0A8D8B4Y6"/>
<evidence type="ECO:0000313" key="2">
    <source>
        <dbReference type="EMBL" id="CAG6466642.1"/>
    </source>
</evidence>
<protein>
    <submittedName>
        <fullName evidence="2">(northern house mosquito) hypothetical protein</fullName>
    </submittedName>
</protein>
<proteinExistence type="predicted"/>
<reference evidence="2" key="1">
    <citation type="submission" date="2021-05" db="EMBL/GenBank/DDBJ databases">
        <authorList>
            <person name="Alioto T."/>
            <person name="Alioto T."/>
            <person name="Gomez Garrido J."/>
        </authorList>
    </citation>
    <scope>NUCLEOTIDE SEQUENCE</scope>
</reference>
<dbReference type="EMBL" id="HBUE01056518">
    <property type="protein sequence ID" value="CAG6466642.1"/>
    <property type="molecule type" value="Transcribed_RNA"/>
</dbReference>
<feature type="signal peptide" evidence="1">
    <location>
        <begin position="1"/>
        <end position="18"/>
    </location>
</feature>
<accession>A0A8D8B4Y6</accession>
<evidence type="ECO:0000256" key="1">
    <source>
        <dbReference type="SAM" id="SignalP"/>
    </source>
</evidence>